<name>A0AAN6JPW8_9BASI</name>
<dbReference type="EMBL" id="JAPDMZ010000209">
    <property type="protein sequence ID" value="KAK0545990.1"/>
    <property type="molecule type" value="Genomic_DNA"/>
</dbReference>
<reference evidence="1" key="1">
    <citation type="journal article" date="2023" name="PhytoFront">
        <title>Draft Genome Resources of Seven Strains of Tilletia horrida, Causal Agent of Kernel Smut of Rice.</title>
        <authorList>
            <person name="Khanal S."/>
            <person name="Antony Babu S."/>
            <person name="Zhou X.G."/>
        </authorList>
    </citation>
    <scope>NUCLEOTIDE SEQUENCE</scope>
    <source>
        <strain evidence="1">TX6</strain>
    </source>
</reference>
<dbReference type="AlphaFoldDB" id="A0AAN6JPW8"/>
<evidence type="ECO:0000313" key="1">
    <source>
        <dbReference type="EMBL" id="KAK0545990.1"/>
    </source>
</evidence>
<comment type="caution">
    <text evidence="1">The sequence shown here is derived from an EMBL/GenBank/DDBJ whole genome shotgun (WGS) entry which is preliminary data.</text>
</comment>
<protein>
    <submittedName>
        <fullName evidence="1">Uncharacterized protein</fullName>
    </submittedName>
</protein>
<evidence type="ECO:0000313" key="2">
    <source>
        <dbReference type="Proteomes" id="UP001176517"/>
    </source>
</evidence>
<gene>
    <name evidence="1" type="ORF">OC846_005447</name>
</gene>
<sequence length="576" mass="66376">MALPILVRSLDIRLSRVHLYTTLFDRHLELHRHVRFVRVIDDFTRHWVKEDRSGSDTWVRGINRQWQRLSDLIKRRWTSARFDITSGVSSVNEVAEALECSQIEQNIVAMRWIADHPSMSSSVFFERARAHEFPAYEEVWETISYIIENVTNAQTASDIKLVSLQIRGHQSDPGRGDLIVASCVWQVLNELPSDYLHTLDITVGAHVPHEPHEGTVFGRIWSNLRHLNLKVDVNREHHIPWRAAGNELDFDSWILAHPRLEHVDIGPRRSMDWLSSETALPNLTTISLLECDADLIGAFLLRHGQKLVRLELAELTTDDDRKAAIRPGLLLPKLRMLLASSRVAIALLGSQHAPVLVQIEFIWASESADWMIEAWVRLESEATHRITCLDLNTYFQDLLLVMEELSRKDFSHSFSSLVELWLTGNVWHGYGRQEDPEDISVRYLQDVLQHLEALSCLRALRIWTASLYLLPFPVNDPLELSTGRAPRKLEYLTWNGSFTHAQTFRVVHQPIQYVARQTEDVQLPPILLRLQLLPASFLAHITDEAEWIEPGRDRWCKTIFDHTVSPPRLRPQAGLP</sequence>
<accession>A0AAN6JPW8</accession>
<keyword evidence="2" id="KW-1185">Reference proteome</keyword>
<proteinExistence type="predicted"/>
<dbReference type="Proteomes" id="UP001176517">
    <property type="component" value="Unassembled WGS sequence"/>
</dbReference>
<organism evidence="1 2">
    <name type="scientific">Tilletia horrida</name>
    <dbReference type="NCBI Taxonomy" id="155126"/>
    <lineage>
        <taxon>Eukaryota</taxon>
        <taxon>Fungi</taxon>
        <taxon>Dikarya</taxon>
        <taxon>Basidiomycota</taxon>
        <taxon>Ustilaginomycotina</taxon>
        <taxon>Exobasidiomycetes</taxon>
        <taxon>Tilletiales</taxon>
        <taxon>Tilletiaceae</taxon>
        <taxon>Tilletia</taxon>
    </lineage>
</organism>